<dbReference type="EMBL" id="LNIX01000004">
    <property type="protein sequence ID" value="OXA55735.1"/>
    <property type="molecule type" value="Genomic_DNA"/>
</dbReference>
<dbReference type="OrthoDB" id="10599871at2759"/>
<dbReference type="AlphaFoldDB" id="A0A226EDT3"/>
<name>A0A226EDT3_FOLCA</name>
<gene>
    <name evidence="2" type="ORF">Fcan01_09277</name>
</gene>
<organism evidence="2 3">
    <name type="scientific">Folsomia candida</name>
    <name type="common">Springtail</name>
    <dbReference type="NCBI Taxonomy" id="158441"/>
    <lineage>
        <taxon>Eukaryota</taxon>
        <taxon>Metazoa</taxon>
        <taxon>Ecdysozoa</taxon>
        <taxon>Arthropoda</taxon>
        <taxon>Hexapoda</taxon>
        <taxon>Collembola</taxon>
        <taxon>Entomobryomorpha</taxon>
        <taxon>Isotomoidea</taxon>
        <taxon>Isotomidae</taxon>
        <taxon>Proisotominae</taxon>
        <taxon>Folsomia</taxon>
    </lineage>
</organism>
<dbReference type="Proteomes" id="UP000198287">
    <property type="component" value="Unassembled WGS sequence"/>
</dbReference>
<sequence>MVRKNKVIFVSSVVILLSVCPADSQRLRYQQKNDFRSNVRLVHGGGDVVPMTSDESLGDNSFPVLPLCCDMVKDDVVSYQCQNTLGKSSQEVLFKRKTWVAPGHLVSNKKTLKFKFVSTSLFCKNEIFSANLPLTRPHMPKQSRSSYFSPDGYFKHQNEYYRPDEYCISGLNENRLQVKICRANCSNPATPCIQKCCGIHQIYSFGYGDNPRGCVDVGSHKPQWFPTLYHDLTTKLSPEDLSALNPHIIHKFPTTFKFNCRFNKTTVFPHSTGISDFLTALTSKTFRNLEFRLRKDGWLLYPGDHHSGVSAKRIDNYCVDGAQDYGESSEFGNLEGETVLFLCSGGVDEGKVNKRVGVEGATVLLDDSSQNSMNNDASEALSLEQDDLKVTEKPPEVTQNPIISNNRGEMEYFIPLSNKKLQQQVKNQYRFPVYRKKNE</sequence>
<evidence type="ECO:0000313" key="3">
    <source>
        <dbReference type="Proteomes" id="UP000198287"/>
    </source>
</evidence>
<accession>A0A226EDT3</accession>
<keyword evidence="1" id="KW-0732">Signal</keyword>
<evidence type="ECO:0000256" key="1">
    <source>
        <dbReference type="SAM" id="SignalP"/>
    </source>
</evidence>
<comment type="caution">
    <text evidence="2">The sequence shown here is derived from an EMBL/GenBank/DDBJ whole genome shotgun (WGS) entry which is preliminary data.</text>
</comment>
<keyword evidence="3" id="KW-1185">Reference proteome</keyword>
<protein>
    <submittedName>
        <fullName evidence="2">Uncharacterized protein</fullName>
    </submittedName>
</protein>
<reference evidence="2 3" key="1">
    <citation type="submission" date="2015-12" db="EMBL/GenBank/DDBJ databases">
        <title>The genome of Folsomia candida.</title>
        <authorList>
            <person name="Faddeeva A."/>
            <person name="Derks M.F."/>
            <person name="Anvar Y."/>
            <person name="Smit S."/>
            <person name="Van Straalen N."/>
            <person name="Roelofs D."/>
        </authorList>
    </citation>
    <scope>NUCLEOTIDE SEQUENCE [LARGE SCALE GENOMIC DNA]</scope>
    <source>
        <strain evidence="2 3">VU population</strain>
        <tissue evidence="2">Whole body</tissue>
    </source>
</reference>
<proteinExistence type="predicted"/>
<feature type="signal peptide" evidence="1">
    <location>
        <begin position="1"/>
        <end position="24"/>
    </location>
</feature>
<feature type="chain" id="PRO_5012736848" evidence="1">
    <location>
        <begin position="25"/>
        <end position="439"/>
    </location>
</feature>
<evidence type="ECO:0000313" key="2">
    <source>
        <dbReference type="EMBL" id="OXA55735.1"/>
    </source>
</evidence>